<feature type="region of interest" description="Disordered" evidence="1">
    <location>
        <begin position="158"/>
        <end position="224"/>
    </location>
</feature>
<feature type="compositionally biased region" description="Basic residues" evidence="1">
    <location>
        <begin position="183"/>
        <end position="220"/>
    </location>
</feature>
<organism evidence="2 3">
    <name type="scientific">Homarus americanus</name>
    <name type="common">American lobster</name>
    <dbReference type="NCBI Taxonomy" id="6706"/>
    <lineage>
        <taxon>Eukaryota</taxon>
        <taxon>Metazoa</taxon>
        <taxon>Ecdysozoa</taxon>
        <taxon>Arthropoda</taxon>
        <taxon>Crustacea</taxon>
        <taxon>Multicrustacea</taxon>
        <taxon>Malacostraca</taxon>
        <taxon>Eumalacostraca</taxon>
        <taxon>Eucarida</taxon>
        <taxon>Decapoda</taxon>
        <taxon>Pleocyemata</taxon>
        <taxon>Astacidea</taxon>
        <taxon>Nephropoidea</taxon>
        <taxon>Nephropidae</taxon>
        <taxon>Homarus</taxon>
    </lineage>
</organism>
<evidence type="ECO:0000313" key="3">
    <source>
        <dbReference type="Proteomes" id="UP000747542"/>
    </source>
</evidence>
<dbReference type="AlphaFoldDB" id="A0A8J5JIG5"/>
<accession>A0A8J5JIG5</accession>
<dbReference type="EMBL" id="JAHLQT010036894">
    <property type="protein sequence ID" value="KAG7157786.1"/>
    <property type="molecule type" value="Genomic_DNA"/>
</dbReference>
<reference evidence="2" key="1">
    <citation type="journal article" date="2021" name="Sci. Adv.">
        <title>The American lobster genome reveals insights on longevity, neural, and immune adaptations.</title>
        <authorList>
            <person name="Polinski J.M."/>
            <person name="Zimin A.V."/>
            <person name="Clark K.F."/>
            <person name="Kohn A.B."/>
            <person name="Sadowski N."/>
            <person name="Timp W."/>
            <person name="Ptitsyn A."/>
            <person name="Khanna P."/>
            <person name="Romanova D.Y."/>
            <person name="Williams P."/>
            <person name="Greenwood S.J."/>
            <person name="Moroz L.L."/>
            <person name="Walt D.R."/>
            <person name="Bodnar A.G."/>
        </authorList>
    </citation>
    <scope>NUCLEOTIDE SEQUENCE</scope>
    <source>
        <strain evidence="2">GMGI-L3</strain>
    </source>
</reference>
<feature type="compositionally biased region" description="Basic residues" evidence="1">
    <location>
        <begin position="117"/>
        <end position="133"/>
    </location>
</feature>
<proteinExistence type="predicted"/>
<keyword evidence="3" id="KW-1185">Reference proteome</keyword>
<evidence type="ECO:0000256" key="1">
    <source>
        <dbReference type="SAM" id="MobiDB-lite"/>
    </source>
</evidence>
<protein>
    <submittedName>
        <fullName evidence="2">Putative Transcriptional regulator ATRX-like 3</fullName>
    </submittedName>
</protein>
<feature type="region of interest" description="Disordered" evidence="1">
    <location>
        <begin position="72"/>
        <end position="137"/>
    </location>
</feature>
<name>A0A8J5JIG5_HOMAM</name>
<dbReference type="Proteomes" id="UP000747542">
    <property type="component" value="Unassembled WGS sequence"/>
</dbReference>
<sequence>MRKKVGERRERERDKVKIMSVLRFTLLLVVALLSAVTSQPFSHPESSRRSGFEWNSRKIGNRKVATISIRRDEERDRRSVALADDDEDDDPFSRSLLPQHHHRHQQAESTVGEGGQHHHHHHSKQQQHSHRHHHGDDEVELIEGLSPHLRDLTLARIRNLTTAKPKGNAKTKRERKGNEGRGRRGGRGGRGKKKQGKKKQQKKRRSSKKNKNKKKKKGQKVCRGLKDAETKKKCKQELKKCRKMPRAAKKECKARVDSMYRDMFNFIQSKINMSGNEACQYHRLEQCCRQADLPPQDPTTLNPVVKCHFREKFLECMQDQMADTCDPTFHTQGNMTALRNRIRQVVWSNSSCLISEALEG</sequence>
<gene>
    <name evidence="2" type="primary">Atrx-L3</name>
    <name evidence="2" type="ORF">Hamer_G023411</name>
</gene>
<comment type="caution">
    <text evidence="2">The sequence shown here is derived from an EMBL/GenBank/DDBJ whole genome shotgun (WGS) entry which is preliminary data.</text>
</comment>
<evidence type="ECO:0000313" key="2">
    <source>
        <dbReference type="EMBL" id="KAG7157786.1"/>
    </source>
</evidence>